<reference evidence="1" key="1">
    <citation type="submission" date="2019-08" db="EMBL/GenBank/DDBJ databases">
        <title>Genome sequence of Clostridiales bacterium MT110.</title>
        <authorList>
            <person name="Cao J."/>
        </authorList>
    </citation>
    <scope>NUCLEOTIDE SEQUENCE</scope>
    <source>
        <strain evidence="1">MT110</strain>
    </source>
</reference>
<name>A0ACD1A763_9FIRM</name>
<evidence type="ECO:0000313" key="1">
    <source>
        <dbReference type="EMBL" id="QOX62231.1"/>
    </source>
</evidence>
<proteinExistence type="predicted"/>
<dbReference type="Proteomes" id="UP000594014">
    <property type="component" value="Chromosome"/>
</dbReference>
<sequence>MSIICLSEDAQDALKHYIRLKGHQIVEIKRTTAVYEAVSAHSDLYLCRIKNERILSPEQHALIGSMLRERVVSYTIGSPLKGSGYPDNIAYNAAWAGSYLIHNLKYTDPSILKKAEELGLETIHVKQGYTKCSLVVVDEQSLITSDQGIAGSLTQYPLDVLLISGGHVRLKGFAYGFLGGASGRVDDEILFNGDLSAHPDFEKITAFIKSKGLNPVFFKDYELEDIGSIIQL</sequence>
<dbReference type="EMBL" id="CP042469">
    <property type="protein sequence ID" value="QOX62231.1"/>
    <property type="molecule type" value="Genomic_DNA"/>
</dbReference>
<keyword evidence="2" id="KW-1185">Reference proteome</keyword>
<accession>A0ACD1A763</accession>
<gene>
    <name evidence="1" type="ORF">FRZ06_02105</name>
</gene>
<organism evidence="1 2">
    <name type="scientific">Anoxybacterium hadale</name>
    <dbReference type="NCBI Taxonomy" id="3408580"/>
    <lineage>
        <taxon>Bacteria</taxon>
        <taxon>Bacillati</taxon>
        <taxon>Bacillota</taxon>
        <taxon>Clostridia</taxon>
        <taxon>Peptostreptococcales</taxon>
        <taxon>Anaerovoracaceae</taxon>
        <taxon>Anoxybacterium</taxon>
    </lineage>
</organism>
<protein>
    <submittedName>
        <fullName evidence="1">Uncharacterized protein</fullName>
    </submittedName>
</protein>
<evidence type="ECO:0000313" key="2">
    <source>
        <dbReference type="Proteomes" id="UP000594014"/>
    </source>
</evidence>